<gene>
    <name evidence="2" type="primary">LOC117576183</name>
</gene>
<evidence type="ECO:0000313" key="2">
    <source>
        <dbReference type="RefSeq" id="XP_034116664.1"/>
    </source>
</evidence>
<dbReference type="AlphaFoldDB" id="A0A6P8XTY2"/>
<keyword evidence="1" id="KW-1185">Reference proteome</keyword>
<dbReference type="SUPFAM" id="SSF51197">
    <property type="entry name" value="Clavaminate synthase-like"/>
    <property type="match status" value="1"/>
</dbReference>
<dbReference type="Gene3D" id="2.60.120.650">
    <property type="entry name" value="Cupin"/>
    <property type="match status" value="1"/>
</dbReference>
<evidence type="ECO:0000313" key="1">
    <source>
        <dbReference type="Proteomes" id="UP000515160"/>
    </source>
</evidence>
<protein>
    <submittedName>
        <fullName evidence="2">Uncharacterized protein LOC117576183</fullName>
    </submittedName>
</protein>
<proteinExistence type="predicted"/>
<dbReference type="RefSeq" id="XP_034116664.1">
    <property type="nucleotide sequence ID" value="XM_034260773.2"/>
</dbReference>
<dbReference type="InterPro" id="IPR050910">
    <property type="entry name" value="JMJD6_ArgDemeth/LysHydrox"/>
</dbReference>
<accession>A0A6P8XTY2</accession>
<name>A0A6P8XTY2_DROAB</name>
<dbReference type="OrthoDB" id="10063099at2759"/>
<organism evidence="1 2">
    <name type="scientific">Drosophila albomicans</name>
    <name type="common">Fruit fly</name>
    <dbReference type="NCBI Taxonomy" id="7291"/>
    <lineage>
        <taxon>Eukaryota</taxon>
        <taxon>Metazoa</taxon>
        <taxon>Ecdysozoa</taxon>
        <taxon>Arthropoda</taxon>
        <taxon>Hexapoda</taxon>
        <taxon>Insecta</taxon>
        <taxon>Pterygota</taxon>
        <taxon>Neoptera</taxon>
        <taxon>Endopterygota</taxon>
        <taxon>Diptera</taxon>
        <taxon>Brachycera</taxon>
        <taxon>Muscomorpha</taxon>
        <taxon>Ephydroidea</taxon>
        <taxon>Drosophilidae</taxon>
        <taxon>Drosophila</taxon>
    </lineage>
</organism>
<reference evidence="2" key="1">
    <citation type="submission" date="2025-08" db="UniProtKB">
        <authorList>
            <consortium name="RefSeq"/>
        </authorList>
    </citation>
    <scope>IDENTIFICATION</scope>
    <source>
        <strain evidence="2">15112-1751.03</strain>
        <tissue evidence="2">Whole Adult</tissue>
    </source>
</reference>
<sequence>MEKTRLRLKQILEQNSQPHLSSSIKELKLKNCKASHHVKNLTNWGRIILLFGLIVFALKYYHSELQGRRCALSLIRPLSYAFRPPENCDFCSQIKSIPYVSKLSPSEFKSYYGYSGAPIVVSDALQNWTASTTFNFRYFQNAYRKARRKQRLRHCQFLPYKTGFQDIYEALEMSPARIDSVMGEAPWYFGWSNCHAETTDQFRKHYSKPYFLPEDSENNVVDWIFMGTAGMGAQMHIDNVRLPSWQAQLAGSKLWILVPPPECYFRCARFEVIVRQGEMIVLDTNRWYHQTFVQPGAVSITIGAEYD</sequence>
<dbReference type="GeneID" id="117576183"/>
<dbReference type="PANTHER" id="PTHR12480">
    <property type="entry name" value="ARGININE DEMETHYLASE AND LYSYL-HYDROXYLASE JMJD"/>
    <property type="match status" value="1"/>
</dbReference>
<dbReference type="Proteomes" id="UP000515160">
    <property type="component" value="Chromosome 2R"/>
</dbReference>
<dbReference type="GO" id="GO:0016706">
    <property type="term" value="F:2-oxoglutarate-dependent dioxygenase activity"/>
    <property type="evidence" value="ECO:0007669"/>
    <property type="project" value="TreeGrafter"/>
</dbReference>
<dbReference type="PANTHER" id="PTHR12480:SF19">
    <property type="entry name" value="CUPIN-LIKE DOMAIN-CONTAINING PROTEIN"/>
    <property type="match status" value="1"/>
</dbReference>